<evidence type="ECO:0000313" key="3">
    <source>
        <dbReference type="Proteomes" id="UP000600247"/>
    </source>
</evidence>
<gene>
    <name evidence="2" type="ORF">GCM10010918_47460</name>
</gene>
<keyword evidence="3" id="KW-1185">Reference proteome</keyword>
<evidence type="ECO:0000259" key="1">
    <source>
        <dbReference type="Pfam" id="PF07484"/>
    </source>
</evidence>
<dbReference type="SUPFAM" id="SSF88874">
    <property type="entry name" value="Receptor-binding domain of short tail fibre protein gp12"/>
    <property type="match status" value="1"/>
</dbReference>
<dbReference type="Pfam" id="PF07484">
    <property type="entry name" value="Collar"/>
    <property type="match status" value="1"/>
</dbReference>
<dbReference type="InterPro" id="IPR037053">
    <property type="entry name" value="Phage_tail_collar_dom_sf"/>
</dbReference>
<dbReference type="RefSeq" id="WP_188892153.1">
    <property type="nucleotide sequence ID" value="NZ_BMHY01000012.1"/>
</dbReference>
<sequence>MGQPYMGEIKLYTFNFVPRGWAACNGQLLAINQNQALYSLLGTTYGGDGVTNFGLPDLRGKVPIHFGAGFVQGQASGKTAHTLTPQELPLHNHPLQGKATAATSSSPQDAVWAAPAVSAYHTAGNGINAALNAAVTDYVGGNQAHNNMQPYLTLNFCICITGIFPSRD</sequence>
<dbReference type="AlphaFoldDB" id="A0A917HNA5"/>
<organism evidence="2 3">
    <name type="scientific">Paenibacillus radicis</name>
    <name type="common">ex Gao et al. 2016</name>
    <dbReference type="NCBI Taxonomy" id="1737354"/>
    <lineage>
        <taxon>Bacteria</taxon>
        <taxon>Bacillati</taxon>
        <taxon>Bacillota</taxon>
        <taxon>Bacilli</taxon>
        <taxon>Bacillales</taxon>
        <taxon>Paenibacillaceae</taxon>
        <taxon>Paenibacillus</taxon>
    </lineage>
</organism>
<dbReference type="InterPro" id="IPR011083">
    <property type="entry name" value="Phage_tail_collar_dom"/>
</dbReference>
<proteinExistence type="predicted"/>
<accession>A0A917HNA5</accession>
<reference evidence="2 3" key="1">
    <citation type="journal article" date="2014" name="Int. J. Syst. Evol. Microbiol.">
        <title>Complete genome sequence of Corynebacterium casei LMG S-19264T (=DSM 44701T), isolated from a smear-ripened cheese.</title>
        <authorList>
            <consortium name="US DOE Joint Genome Institute (JGI-PGF)"/>
            <person name="Walter F."/>
            <person name="Albersmeier A."/>
            <person name="Kalinowski J."/>
            <person name="Ruckert C."/>
        </authorList>
    </citation>
    <scope>NUCLEOTIDE SEQUENCE [LARGE SCALE GENOMIC DNA]</scope>
    <source>
        <strain evidence="2 3">CGMCC 1.15286</strain>
    </source>
</reference>
<comment type="caution">
    <text evidence="2">The sequence shown here is derived from an EMBL/GenBank/DDBJ whole genome shotgun (WGS) entry which is preliminary data.</text>
</comment>
<protein>
    <submittedName>
        <fullName evidence="2">Tail Collar domain-containing protein</fullName>
    </submittedName>
</protein>
<dbReference type="Proteomes" id="UP000600247">
    <property type="component" value="Unassembled WGS sequence"/>
</dbReference>
<feature type="domain" description="Phage tail collar" evidence="1">
    <location>
        <begin position="7"/>
        <end position="63"/>
    </location>
</feature>
<name>A0A917HNA5_9BACL</name>
<evidence type="ECO:0000313" key="2">
    <source>
        <dbReference type="EMBL" id="GGG84188.1"/>
    </source>
</evidence>
<dbReference type="EMBL" id="BMHY01000012">
    <property type="protein sequence ID" value="GGG84188.1"/>
    <property type="molecule type" value="Genomic_DNA"/>
</dbReference>
<dbReference type="Gene3D" id="3.90.1340.10">
    <property type="entry name" value="Phage tail collar domain"/>
    <property type="match status" value="1"/>
</dbReference>